<organism evidence="4 5">
    <name type="scientific">Desulfobacula phenolica</name>
    <dbReference type="NCBI Taxonomy" id="90732"/>
    <lineage>
        <taxon>Bacteria</taxon>
        <taxon>Pseudomonadati</taxon>
        <taxon>Thermodesulfobacteriota</taxon>
        <taxon>Desulfobacteria</taxon>
        <taxon>Desulfobacterales</taxon>
        <taxon>Desulfobacteraceae</taxon>
        <taxon>Desulfobacula</taxon>
    </lineage>
</organism>
<evidence type="ECO:0000313" key="5">
    <source>
        <dbReference type="Proteomes" id="UP000199608"/>
    </source>
</evidence>
<feature type="compositionally biased region" description="Basic residues" evidence="2">
    <location>
        <begin position="479"/>
        <end position="491"/>
    </location>
</feature>
<evidence type="ECO:0000259" key="3">
    <source>
        <dbReference type="PROSITE" id="PS52039"/>
    </source>
</evidence>
<reference evidence="5" key="1">
    <citation type="submission" date="2016-10" db="EMBL/GenBank/DDBJ databases">
        <authorList>
            <person name="Varghese N."/>
            <person name="Submissions S."/>
        </authorList>
    </citation>
    <scope>NUCLEOTIDE SEQUENCE [LARGE SCALE GENOMIC DNA]</scope>
    <source>
        <strain evidence="5">DSM 3384</strain>
    </source>
</reference>
<evidence type="ECO:0000256" key="1">
    <source>
        <dbReference type="ARBA" id="ARBA00023235"/>
    </source>
</evidence>
<dbReference type="InterPro" id="IPR023405">
    <property type="entry name" value="Topo_IA_core_domain"/>
</dbReference>
<sequence length="491" mass="55809">MDADAKPGEKLTPAFVRDKLDEILTQEITALLDVDPDFAMLSFNLTSISCITLIVEKEREIKQYSDFPPERYTKESFLNELMEIGLEKDETLEKTVDSVLNKGYVGIDSNGELKSEMPAFMMVGFLDSMFPGMQGMNLVAFVLQMNDEVNSGRKSLELATQSFKAALKSRGVSVSKDRAEKKASEIVSGRVSIPRKSREVARKLKKNNMDRLSKFIKKRKKRSVDSSGQLNIKDVFDKESSKEALTAQKDEIRKADDQTEKALEKAAELTRVLARKEEKIREAEAASKEAEKQLKELELREKQLLAARDEARKAAEKTAEIEARMAEKELLLKTLEERLKQEEEQKLMQEEEAKQKKTQEAQIKEVSRADEDIASQIAAFESELTMPCPLCKDGEIISKTTEKGKDFFTCSKSDCRFVSWDKPYHFECPLCKNLFLTEMTTPSGEKGLKCPRASCSYTQNNLLDPKQNMVRAAAESAPKKKKKIVRRRKRH</sequence>
<proteinExistence type="predicted"/>
<dbReference type="GO" id="GO:0003916">
    <property type="term" value="F:DNA topoisomerase activity"/>
    <property type="evidence" value="ECO:0007669"/>
    <property type="project" value="InterPro"/>
</dbReference>
<feature type="domain" description="Topo IA-type catalytic" evidence="3">
    <location>
        <begin position="1"/>
        <end position="173"/>
    </location>
</feature>
<keyword evidence="5" id="KW-1185">Reference proteome</keyword>
<protein>
    <recommendedName>
        <fullName evidence="3">Topo IA-type catalytic domain-containing protein</fullName>
    </recommendedName>
</protein>
<name>A0A1H2K7C7_9BACT</name>
<feature type="region of interest" description="Disordered" evidence="2">
    <location>
        <begin position="343"/>
        <end position="363"/>
    </location>
</feature>
<dbReference type="InterPro" id="IPR013497">
    <property type="entry name" value="Topo_IA_cen"/>
</dbReference>
<dbReference type="SUPFAM" id="SSF56712">
    <property type="entry name" value="Prokaryotic type I DNA topoisomerase"/>
    <property type="match status" value="1"/>
</dbReference>
<dbReference type="PROSITE" id="PS52039">
    <property type="entry name" value="TOPO_IA_2"/>
    <property type="match status" value="1"/>
</dbReference>
<dbReference type="InterPro" id="IPR013824">
    <property type="entry name" value="Topo_IA_cen_sub1"/>
</dbReference>
<dbReference type="Proteomes" id="UP000199608">
    <property type="component" value="Unassembled WGS sequence"/>
</dbReference>
<keyword evidence="1" id="KW-0413">Isomerase</keyword>
<dbReference type="EMBL" id="FNLL01000022">
    <property type="protein sequence ID" value="SDU64630.1"/>
    <property type="molecule type" value="Genomic_DNA"/>
</dbReference>
<dbReference type="RefSeq" id="WP_092238494.1">
    <property type="nucleotide sequence ID" value="NZ_FNLL01000022.1"/>
</dbReference>
<dbReference type="GO" id="GO:0003677">
    <property type="term" value="F:DNA binding"/>
    <property type="evidence" value="ECO:0007669"/>
    <property type="project" value="InterPro"/>
</dbReference>
<dbReference type="AlphaFoldDB" id="A0A1H2K7C7"/>
<evidence type="ECO:0000313" key="4">
    <source>
        <dbReference type="EMBL" id="SDU64630.1"/>
    </source>
</evidence>
<feature type="region of interest" description="Disordered" evidence="2">
    <location>
        <begin position="472"/>
        <end position="491"/>
    </location>
</feature>
<evidence type="ECO:0000256" key="2">
    <source>
        <dbReference type="SAM" id="MobiDB-lite"/>
    </source>
</evidence>
<accession>A0A1H2K7C7</accession>
<gene>
    <name evidence="4" type="ORF">SAMN04487931_12237</name>
</gene>
<dbReference type="GO" id="GO:0006265">
    <property type="term" value="P:DNA topological change"/>
    <property type="evidence" value="ECO:0007669"/>
    <property type="project" value="InterPro"/>
</dbReference>
<dbReference type="Gene3D" id="1.10.460.10">
    <property type="entry name" value="Topoisomerase I, domain 2"/>
    <property type="match status" value="1"/>
</dbReference>